<proteinExistence type="inferred from homology"/>
<evidence type="ECO:0000256" key="7">
    <source>
        <dbReference type="SAM" id="MobiDB-lite"/>
    </source>
</evidence>
<comment type="caution">
    <text evidence="9">The sequence shown here is derived from an EMBL/GenBank/DDBJ whole genome shotgun (WGS) entry which is preliminary data.</text>
</comment>
<accession>A0AAV3R7L8</accession>
<name>A0AAV3R7L8_LITER</name>
<dbReference type="SUPFAM" id="SSF54277">
    <property type="entry name" value="CAD &amp; PB1 domains"/>
    <property type="match status" value="1"/>
</dbReference>
<dbReference type="PANTHER" id="PTHR31384:SF1">
    <property type="entry name" value="AUXIN RESPONSE FACTOR 9"/>
    <property type="match status" value="1"/>
</dbReference>
<keyword evidence="3 6" id="KW-0804">Transcription</keyword>
<dbReference type="Gene3D" id="3.10.20.90">
    <property type="entry name" value="Phosphatidylinositol 3-kinase Catalytic Subunit, Chain A, domain 1"/>
    <property type="match status" value="1"/>
</dbReference>
<sequence>MSVNMFVHDTEEGKSITGWSFSPNALEYVEHKTHHSPQLNSEKKPENVASCRLFGIDLNMASPIVHVEKAALEPVIIPANVGDGCLPNTPTGGSDKSDLSRESRDQKQGQLQAPPNEVPPKQNSSTRSRTKVQMQGVAVGRAVDLNVLKGYDELLKELEEMFEIPGELQRRKKWEIVFTDDEGDMMLMGDDPWIEFCNMVRRIFICSSQDVKTMCAGNKVPLTFGDNHEASLISAENGED</sequence>
<evidence type="ECO:0000256" key="3">
    <source>
        <dbReference type="ARBA" id="ARBA00023163"/>
    </source>
</evidence>
<dbReference type="FunFam" id="3.10.20.90:FF:000047">
    <property type="entry name" value="Auxin response factor"/>
    <property type="match status" value="1"/>
</dbReference>
<evidence type="ECO:0000256" key="5">
    <source>
        <dbReference type="ARBA" id="ARBA00023294"/>
    </source>
</evidence>
<keyword evidence="10" id="KW-1185">Reference proteome</keyword>
<dbReference type="InterPro" id="IPR033389">
    <property type="entry name" value="AUX/IAA_dom"/>
</dbReference>
<comment type="function">
    <text evidence="6">Aux/IAA proteins are short-lived transcriptional factors that function as repressors of early auxin response genes at low auxin concentrations.</text>
</comment>
<feature type="compositionally biased region" description="Basic and acidic residues" evidence="7">
    <location>
        <begin position="95"/>
        <end position="107"/>
    </location>
</feature>
<evidence type="ECO:0000313" key="10">
    <source>
        <dbReference type="Proteomes" id="UP001454036"/>
    </source>
</evidence>
<keyword evidence="2 6" id="KW-0805">Transcription regulation</keyword>
<reference evidence="9 10" key="1">
    <citation type="submission" date="2024-01" db="EMBL/GenBank/DDBJ databases">
        <title>The complete chloroplast genome sequence of Lithospermum erythrorhizon: insights into the phylogenetic relationship among Boraginaceae species and the maternal lineages of purple gromwells.</title>
        <authorList>
            <person name="Okada T."/>
            <person name="Watanabe K."/>
        </authorList>
    </citation>
    <scope>NUCLEOTIDE SEQUENCE [LARGE SCALE GENOMIC DNA]</scope>
</reference>
<evidence type="ECO:0000256" key="1">
    <source>
        <dbReference type="ARBA" id="ARBA00004123"/>
    </source>
</evidence>
<gene>
    <name evidence="9" type="ORF">LIER_26152</name>
</gene>
<feature type="compositionally biased region" description="Polar residues" evidence="7">
    <location>
        <begin position="121"/>
        <end position="133"/>
    </location>
</feature>
<dbReference type="Pfam" id="PF02309">
    <property type="entry name" value="AUX_IAA"/>
    <property type="match status" value="2"/>
</dbReference>
<dbReference type="InterPro" id="IPR044835">
    <property type="entry name" value="ARF_plant"/>
</dbReference>
<comment type="subcellular location">
    <subcellularLocation>
        <location evidence="1 6">Nucleus</location>
    </subcellularLocation>
</comment>
<comment type="subunit">
    <text evidence="6">Homodimers and heterodimers.</text>
</comment>
<dbReference type="PANTHER" id="PTHR31384">
    <property type="entry name" value="AUXIN RESPONSE FACTOR 4-RELATED"/>
    <property type="match status" value="1"/>
</dbReference>
<feature type="domain" description="PB1" evidence="8">
    <location>
        <begin position="127"/>
        <end position="208"/>
    </location>
</feature>
<comment type="similarity">
    <text evidence="6">Belongs to the Aux/IAA family.</text>
</comment>
<dbReference type="GO" id="GO:0006355">
    <property type="term" value="P:regulation of DNA-templated transcription"/>
    <property type="evidence" value="ECO:0007669"/>
    <property type="project" value="InterPro"/>
</dbReference>
<keyword evidence="4 6" id="KW-0539">Nucleus</keyword>
<keyword evidence="5 6" id="KW-0927">Auxin signaling pathway</keyword>
<evidence type="ECO:0000256" key="6">
    <source>
        <dbReference type="RuleBase" id="RU004549"/>
    </source>
</evidence>
<keyword evidence="6" id="KW-0678">Repressor</keyword>
<evidence type="ECO:0000256" key="4">
    <source>
        <dbReference type="ARBA" id="ARBA00023242"/>
    </source>
</evidence>
<feature type="region of interest" description="Disordered" evidence="7">
    <location>
        <begin position="80"/>
        <end position="133"/>
    </location>
</feature>
<dbReference type="InterPro" id="IPR053793">
    <property type="entry name" value="PB1-like"/>
</dbReference>
<dbReference type="PROSITE" id="PS51745">
    <property type="entry name" value="PB1"/>
    <property type="match status" value="1"/>
</dbReference>
<organism evidence="9 10">
    <name type="scientific">Lithospermum erythrorhizon</name>
    <name type="common">Purple gromwell</name>
    <name type="synonym">Lithospermum officinale var. erythrorhizon</name>
    <dbReference type="NCBI Taxonomy" id="34254"/>
    <lineage>
        <taxon>Eukaryota</taxon>
        <taxon>Viridiplantae</taxon>
        <taxon>Streptophyta</taxon>
        <taxon>Embryophyta</taxon>
        <taxon>Tracheophyta</taxon>
        <taxon>Spermatophyta</taxon>
        <taxon>Magnoliopsida</taxon>
        <taxon>eudicotyledons</taxon>
        <taxon>Gunneridae</taxon>
        <taxon>Pentapetalae</taxon>
        <taxon>asterids</taxon>
        <taxon>lamiids</taxon>
        <taxon>Boraginales</taxon>
        <taxon>Boraginaceae</taxon>
        <taxon>Boraginoideae</taxon>
        <taxon>Lithospermeae</taxon>
        <taxon>Lithospermum</taxon>
    </lineage>
</organism>
<dbReference type="Proteomes" id="UP001454036">
    <property type="component" value="Unassembled WGS sequence"/>
</dbReference>
<evidence type="ECO:0000259" key="8">
    <source>
        <dbReference type="PROSITE" id="PS51745"/>
    </source>
</evidence>
<dbReference type="EMBL" id="BAABME010008056">
    <property type="protein sequence ID" value="GAA0172300.1"/>
    <property type="molecule type" value="Genomic_DNA"/>
</dbReference>
<evidence type="ECO:0000256" key="2">
    <source>
        <dbReference type="ARBA" id="ARBA00023015"/>
    </source>
</evidence>
<protein>
    <recommendedName>
        <fullName evidence="6">Auxin-responsive protein</fullName>
    </recommendedName>
</protein>
<dbReference type="GO" id="GO:0003677">
    <property type="term" value="F:DNA binding"/>
    <property type="evidence" value="ECO:0007669"/>
    <property type="project" value="InterPro"/>
</dbReference>
<dbReference type="AlphaFoldDB" id="A0AAV3R7L8"/>
<dbReference type="GO" id="GO:0009734">
    <property type="term" value="P:auxin-activated signaling pathway"/>
    <property type="evidence" value="ECO:0007669"/>
    <property type="project" value="UniProtKB-UniRule"/>
</dbReference>
<dbReference type="GO" id="GO:0005634">
    <property type="term" value="C:nucleus"/>
    <property type="evidence" value="ECO:0007669"/>
    <property type="project" value="UniProtKB-SubCell"/>
</dbReference>
<evidence type="ECO:0000313" key="9">
    <source>
        <dbReference type="EMBL" id="GAA0172300.1"/>
    </source>
</evidence>